<protein>
    <submittedName>
        <fullName evidence="1">Uncharacterized protein</fullName>
    </submittedName>
</protein>
<proteinExistence type="predicted"/>
<evidence type="ECO:0000313" key="2">
    <source>
        <dbReference type="Proteomes" id="UP001139333"/>
    </source>
</evidence>
<dbReference type="Proteomes" id="UP001139333">
    <property type="component" value="Unassembled WGS sequence"/>
</dbReference>
<dbReference type="EMBL" id="JAKIKP010000006">
    <property type="protein sequence ID" value="MCL1142954.1"/>
    <property type="molecule type" value="Genomic_DNA"/>
</dbReference>
<accession>A0A9X2CLQ5</accession>
<name>A0A9X2CLQ5_9GAMM</name>
<evidence type="ECO:0000313" key="1">
    <source>
        <dbReference type="EMBL" id="MCL1142954.1"/>
    </source>
</evidence>
<organism evidence="1 2">
    <name type="scientific">Shewanella gaetbuli</name>
    <dbReference type="NCBI Taxonomy" id="220752"/>
    <lineage>
        <taxon>Bacteria</taxon>
        <taxon>Pseudomonadati</taxon>
        <taxon>Pseudomonadota</taxon>
        <taxon>Gammaproteobacteria</taxon>
        <taxon>Alteromonadales</taxon>
        <taxon>Shewanellaceae</taxon>
        <taxon>Shewanella</taxon>
    </lineage>
</organism>
<gene>
    <name evidence="1" type="ORF">L2672_09640</name>
</gene>
<comment type="caution">
    <text evidence="1">The sequence shown here is derived from an EMBL/GenBank/DDBJ whole genome shotgun (WGS) entry which is preliminary data.</text>
</comment>
<dbReference type="RefSeq" id="WP_248995640.1">
    <property type="nucleotide sequence ID" value="NZ_JAKIKP010000006.1"/>
</dbReference>
<dbReference type="AlphaFoldDB" id="A0A9X2CLQ5"/>
<sequence>MQPILKSMRSLKAAMTLGSRWRTTYYPAFGEFKPTRTIERAVQHVQSNAVQFEPENEQSQGSWLYFEKAANFRFPSPDKAQLLLGNRVVATYEYLGESQHDSSSIKQCA</sequence>
<reference evidence="1" key="1">
    <citation type="submission" date="2022-01" db="EMBL/GenBank/DDBJ databases">
        <title>Whole genome-based taxonomy of the Shewanellaceae.</title>
        <authorList>
            <person name="Martin-Rodriguez A.J."/>
        </authorList>
    </citation>
    <scope>NUCLEOTIDE SEQUENCE</scope>
    <source>
        <strain evidence="1">DSM 16422</strain>
    </source>
</reference>
<keyword evidence="2" id="KW-1185">Reference proteome</keyword>